<name>A0A0E9R6V2_ANGAN</name>
<proteinExistence type="predicted"/>
<sequence>MVPERTMAPLVERIINQLLACGAKCGLEARGTKSFC</sequence>
<reference evidence="1" key="1">
    <citation type="submission" date="2014-11" db="EMBL/GenBank/DDBJ databases">
        <authorList>
            <person name="Amaro Gonzalez C."/>
        </authorList>
    </citation>
    <scope>NUCLEOTIDE SEQUENCE</scope>
</reference>
<protein>
    <submittedName>
        <fullName evidence="1">Uncharacterized protein</fullName>
    </submittedName>
</protein>
<accession>A0A0E9R6V2</accession>
<dbReference type="AlphaFoldDB" id="A0A0E9R6V2"/>
<dbReference type="EMBL" id="GBXM01083758">
    <property type="protein sequence ID" value="JAH24819.1"/>
    <property type="molecule type" value="Transcribed_RNA"/>
</dbReference>
<organism evidence="1">
    <name type="scientific">Anguilla anguilla</name>
    <name type="common">European freshwater eel</name>
    <name type="synonym">Muraena anguilla</name>
    <dbReference type="NCBI Taxonomy" id="7936"/>
    <lineage>
        <taxon>Eukaryota</taxon>
        <taxon>Metazoa</taxon>
        <taxon>Chordata</taxon>
        <taxon>Craniata</taxon>
        <taxon>Vertebrata</taxon>
        <taxon>Euteleostomi</taxon>
        <taxon>Actinopterygii</taxon>
        <taxon>Neopterygii</taxon>
        <taxon>Teleostei</taxon>
        <taxon>Anguilliformes</taxon>
        <taxon>Anguillidae</taxon>
        <taxon>Anguilla</taxon>
    </lineage>
</organism>
<evidence type="ECO:0000313" key="1">
    <source>
        <dbReference type="EMBL" id="JAH24819.1"/>
    </source>
</evidence>
<reference evidence="1" key="2">
    <citation type="journal article" date="2015" name="Fish Shellfish Immunol.">
        <title>Early steps in the European eel (Anguilla anguilla)-Vibrio vulnificus interaction in the gills: Role of the RtxA13 toxin.</title>
        <authorList>
            <person name="Callol A."/>
            <person name="Pajuelo D."/>
            <person name="Ebbesson L."/>
            <person name="Teles M."/>
            <person name="MacKenzie S."/>
            <person name="Amaro C."/>
        </authorList>
    </citation>
    <scope>NUCLEOTIDE SEQUENCE</scope>
</reference>